<proteinExistence type="predicted"/>
<evidence type="ECO:0000256" key="5">
    <source>
        <dbReference type="ARBA" id="ARBA00023163"/>
    </source>
</evidence>
<dbReference type="RefSeq" id="WP_121011743.1">
    <property type="nucleotide sequence ID" value="NZ_RCCJ01000001.1"/>
</dbReference>
<dbReference type="Pfam" id="PF00486">
    <property type="entry name" value="Trans_reg_C"/>
    <property type="match status" value="1"/>
</dbReference>
<dbReference type="InterPro" id="IPR011006">
    <property type="entry name" value="CheY-like_superfamily"/>
</dbReference>
<dbReference type="SMART" id="SM00448">
    <property type="entry name" value="REC"/>
    <property type="match status" value="1"/>
</dbReference>
<dbReference type="InterPro" id="IPR039420">
    <property type="entry name" value="WalR-like"/>
</dbReference>
<dbReference type="PANTHER" id="PTHR48111:SF22">
    <property type="entry name" value="REGULATOR OF RPOS"/>
    <property type="match status" value="1"/>
</dbReference>
<feature type="DNA-binding region" description="OmpR/PhoB-type" evidence="7">
    <location>
        <begin position="122"/>
        <end position="215"/>
    </location>
</feature>
<sequence>MRVLLIEDDPILGESLKEYLEGEGCEVRWIQDDREFYDPTVAEAYDVLVLDLILKYGSGEEILKNLRERGIDIPVLVLTAKRTLQDKEVCFNLGADDYITKPFEPRELILRLRALLRRRGTDNLVSIGDVEIDLGGKVIRKSGEEVHISKTAWELLTLLIRNRGRVVSTQTILNCIWEDKPVGTDVVRAYIKELRKVIPPEYIKTYKGVGYKLVQDEV</sequence>
<reference evidence="10 11" key="1">
    <citation type="submission" date="2018-10" db="EMBL/GenBank/DDBJ databases">
        <title>Genomic Encyclopedia of Archaeal and Bacterial Type Strains, Phase II (KMG-II): from individual species to whole genera.</title>
        <authorList>
            <person name="Goeker M."/>
        </authorList>
    </citation>
    <scope>NUCLEOTIDE SEQUENCE [LARGE SCALE GENOMIC DNA]</scope>
    <source>
        <strain evidence="10 11">DSM 16510</strain>
    </source>
</reference>
<comment type="caution">
    <text evidence="10">The sequence shown here is derived from an EMBL/GenBank/DDBJ whole genome shotgun (WGS) entry which is preliminary data.</text>
</comment>
<accession>A0A497XQ51</accession>
<dbReference type="InterPro" id="IPR001867">
    <property type="entry name" value="OmpR/PhoB-type_DNA-bd"/>
</dbReference>
<keyword evidence="4 7" id="KW-0238">DNA-binding</keyword>
<dbReference type="EMBL" id="RCCJ01000001">
    <property type="protein sequence ID" value="RLJ71028.1"/>
    <property type="molecule type" value="Genomic_DNA"/>
</dbReference>
<evidence type="ECO:0000256" key="3">
    <source>
        <dbReference type="ARBA" id="ARBA00023015"/>
    </source>
</evidence>
<dbReference type="Pfam" id="PF00072">
    <property type="entry name" value="Response_reg"/>
    <property type="match status" value="1"/>
</dbReference>
<dbReference type="InterPro" id="IPR001789">
    <property type="entry name" value="Sig_transdc_resp-reg_receiver"/>
</dbReference>
<keyword evidence="3" id="KW-0805">Transcription regulation</keyword>
<dbReference type="Gene3D" id="6.10.250.690">
    <property type="match status" value="1"/>
</dbReference>
<feature type="modified residue" description="4-aspartylphosphate" evidence="6">
    <location>
        <position position="51"/>
    </location>
</feature>
<keyword evidence="2" id="KW-0902">Two-component regulatory system</keyword>
<dbReference type="Gene3D" id="1.10.10.10">
    <property type="entry name" value="Winged helix-like DNA-binding domain superfamily/Winged helix DNA-binding domain"/>
    <property type="match status" value="1"/>
</dbReference>
<evidence type="ECO:0000313" key="11">
    <source>
        <dbReference type="Proteomes" id="UP000267841"/>
    </source>
</evidence>
<feature type="domain" description="Response regulatory" evidence="8">
    <location>
        <begin position="2"/>
        <end position="116"/>
    </location>
</feature>
<dbReference type="AlphaFoldDB" id="A0A497XQ51"/>
<evidence type="ECO:0000256" key="2">
    <source>
        <dbReference type="ARBA" id="ARBA00023012"/>
    </source>
</evidence>
<evidence type="ECO:0000259" key="9">
    <source>
        <dbReference type="PROSITE" id="PS51755"/>
    </source>
</evidence>
<keyword evidence="5" id="KW-0804">Transcription</keyword>
<dbReference type="SMART" id="SM00862">
    <property type="entry name" value="Trans_reg_C"/>
    <property type="match status" value="1"/>
</dbReference>
<name>A0A497XQ51_9AQUI</name>
<dbReference type="Proteomes" id="UP000267841">
    <property type="component" value="Unassembled WGS sequence"/>
</dbReference>
<dbReference type="SUPFAM" id="SSF46894">
    <property type="entry name" value="C-terminal effector domain of the bipartite response regulators"/>
    <property type="match status" value="1"/>
</dbReference>
<evidence type="ECO:0000259" key="8">
    <source>
        <dbReference type="PROSITE" id="PS50110"/>
    </source>
</evidence>
<keyword evidence="1 6" id="KW-0597">Phosphoprotein</keyword>
<gene>
    <name evidence="10" type="ORF">BCF55_1317</name>
</gene>
<dbReference type="GO" id="GO:0006355">
    <property type="term" value="P:regulation of DNA-templated transcription"/>
    <property type="evidence" value="ECO:0007669"/>
    <property type="project" value="InterPro"/>
</dbReference>
<evidence type="ECO:0000256" key="7">
    <source>
        <dbReference type="PROSITE-ProRule" id="PRU01091"/>
    </source>
</evidence>
<organism evidence="10 11">
    <name type="scientific">Hydrogenivirga caldilitoris</name>
    <dbReference type="NCBI Taxonomy" id="246264"/>
    <lineage>
        <taxon>Bacteria</taxon>
        <taxon>Pseudomonadati</taxon>
        <taxon>Aquificota</taxon>
        <taxon>Aquificia</taxon>
        <taxon>Aquificales</taxon>
        <taxon>Aquificaceae</taxon>
        <taxon>Hydrogenivirga</taxon>
    </lineage>
</organism>
<protein>
    <submittedName>
        <fullName evidence="10">DNA-binding response OmpR family regulator</fullName>
    </submittedName>
</protein>
<dbReference type="Gene3D" id="3.40.50.2300">
    <property type="match status" value="1"/>
</dbReference>
<dbReference type="PANTHER" id="PTHR48111">
    <property type="entry name" value="REGULATOR OF RPOS"/>
    <property type="match status" value="1"/>
</dbReference>
<dbReference type="CDD" id="cd00383">
    <property type="entry name" value="trans_reg_C"/>
    <property type="match status" value="1"/>
</dbReference>
<dbReference type="InterPro" id="IPR016032">
    <property type="entry name" value="Sig_transdc_resp-reg_C-effctor"/>
</dbReference>
<dbReference type="GO" id="GO:0000976">
    <property type="term" value="F:transcription cis-regulatory region binding"/>
    <property type="evidence" value="ECO:0007669"/>
    <property type="project" value="TreeGrafter"/>
</dbReference>
<dbReference type="InterPro" id="IPR036388">
    <property type="entry name" value="WH-like_DNA-bd_sf"/>
</dbReference>
<dbReference type="GO" id="GO:0000156">
    <property type="term" value="F:phosphorelay response regulator activity"/>
    <property type="evidence" value="ECO:0007669"/>
    <property type="project" value="TreeGrafter"/>
</dbReference>
<dbReference type="GO" id="GO:0032993">
    <property type="term" value="C:protein-DNA complex"/>
    <property type="evidence" value="ECO:0007669"/>
    <property type="project" value="TreeGrafter"/>
</dbReference>
<dbReference type="PROSITE" id="PS50110">
    <property type="entry name" value="RESPONSE_REGULATORY"/>
    <property type="match status" value="1"/>
</dbReference>
<dbReference type="SUPFAM" id="SSF52172">
    <property type="entry name" value="CheY-like"/>
    <property type="match status" value="1"/>
</dbReference>
<evidence type="ECO:0000256" key="4">
    <source>
        <dbReference type="ARBA" id="ARBA00023125"/>
    </source>
</evidence>
<dbReference type="OrthoDB" id="9790454at2"/>
<evidence type="ECO:0000256" key="1">
    <source>
        <dbReference type="ARBA" id="ARBA00022553"/>
    </source>
</evidence>
<evidence type="ECO:0000313" key="10">
    <source>
        <dbReference type="EMBL" id="RLJ71028.1"/>
    </source>
</evidence>
<evidence type="ECO:0000256" key="6">
    <source>
        <dbReference type="PROSITE-ProRule" id="PRU00169"/>
    </source>
</evidence>
<keyword evidence="11" id="KW-1185">Reference proteome</keyword>
<dbReference type="GO" id="GO:0005829">
    <property type="term" value="C:cytosol"/>
    <property type="evidence" value="ECO:0007669"/>
    <property type="project" value="TreeGrafter"/>
</dbReference>
<dbReference type="PROSITE" id="PS51755">
    <property type="entry name" value="OMPR_PHOB"/>
    <property type="match status" value="1"/>
</dbReference>
<feature type="domain" description="OmpR/PhoB-type" evidence="9">
    <location>
        <begin position="122"/>
        <end position="215"/>
    </location>
</feature>